<dbReference type="GO" id="GO:0016787">
    <property type="term" value="F:hydrolase activity"/>
    <property type="evidence" value="ECO:0007669"/>
    <property type="project" value="InterPro"/>
</dbReference>
<gene>
    <name evidence="3" type="ORF">P1J78_16135</name>
</gene>
<dbReference type="PANTHER" id="PTHR43569:SF2">
    <property type="entry name" value="AMIDOHYDROLASE-RELATED DOMAIN-CONTAINING PROTEIN"/>
    <property type="match status" value="1"/>
</dbReference>
<evidence type="ECO:0000313" key="4">
    <source>
        <dbReference type="Proteomes" id="UP001220964"/>
    </source>
</evidence>
<keyword evidence="4" id="KW-1185">Reference proteome</keyword>
<reference evidence="3" key="1">
    <citation type="submission" date="2023-03" db="EMBL/GenBank/DDBJ databases">
        <title>Multiphase analysis and comparison of six strains from genera Psychromarinibacter, Lutimaribacter, and Maritimibacter, including a novel species: Psychromarinibacter sediminicola sp. nov.</title>
        <authorList>
            <person name="Wang Y.-H."/>
            <person name="Ye M.-Q."/>
            <person name="Du Z.-J."/>
        </authorList>
    </citation>
    <scope>NUCLEOTIDE SEQUENCE</scope>
    <source>
        <strain evidence="3">C21-152</strain>
    </source>
</reference>
<comment type="caution">
    <text evidence="3">The sequence shown here is derived from an EMBL/GenBank/DDBJ whole genome shotgun (WGS) entry which is preliminary data.</text>
</comment>
<dbReference type="EMBL" id="JARGYC010000046">
    <property type="protein sequence ID" value="MDF0602270.1"/>
    <property type="molecule type" value="Genomic_DNA"/>
</dbReference>
<dbReference type="PANTHER" id="PTHR43569">
    <property type="entry name" value="AMIDOHYDROLASE"/>
    <property type="match status" value="1"/>
</dbReference>
<organism evidence="3 4">
    <name type="scientific">Psychromarinibacter sediminicola</name>
    <dbReference type="NCBI Taxonomy" id="3033385"/>
    <lineage>
        <taxon>Bacteria</taxon>
        <taxon>Pseudomonadati</taxon>
        <taxon>Pseudomonadota</taxon>
        <taxon>Alphaproteobacteria</taxon>
        <taxon>Rhodobacterales</taxon>
        <taxon>Paracoccaceae</taxon>
        <taxon>Psychromarinibacter</taxon>
    </lineage>
</organism>
<proteinExistence type="inferred from homology"/>
<dbReference type="Pfam" id="PF04909">
    <property type="entry name" value="Amidohydro_2"/>
    <property type="match status" value="1"/>
</dbReference>
<evidence type="ECO:0000313" key="3">
    <source>
        <dbReference type="EMBL" id="MDF0602270.1"/>
    </source>
</evidence>
<dbReference type="InterPro" id="IPR052350">
    <property type="entry name" value="Metallo-dep_Lactonases"/>
</dbReference>
<accession>A0AAE3T980</accession>
<feature type="domain" description="Amidohydrolase-related" evidence="2">
    <location>
        <begin position="4"/>
        <end position="278"/>
    </location>
</feature>
<name>A0AAE3T980_9RHOB</name>
<comment type="similarity">
    <text evidence="1">Belongs to the metallo-dependent hydrolases superfamily.</text>
</comment>
<dbReference type="SUPFAM" id="SSF51556">
    <property type="entry name" value="Metallo-dependent hydrolases"/>
    <property type="match status" value="1"/>
</dbReference>
<evidence type="ECO:0000259" key="2">
    <source>
        <dbReference type="Pfam" id="PF04909"/>
    </source>
</evidence>
<dbReference type="RefSeq" id="WP_275568401.1">
    <property type="nucleotide sequence ID" value="NZ_JARGYC010000046.1"/>
</dbReference>
<dbReference type="Proteomes" id="UP001220964">
    <property type="component" value="Unassembled WGS sequence"/>
</dbReference>
<sequence length="280" mass="31293">MTRIDAHQHFWNPARGDHDWMPMDNETLARRYTPMDMAPAREAAGVAQTVLVQAAATVHETEYMLGIADATPHVGAVVGWVDFERPEDRAQLERLAGHPKFRGVRPMIQDIPDVDWMLKPEVQWGYRALAELGLSFDALGFPRHLANFLEVLTRYPEMRTVVDHCMKPDIAGHSPESFRVWADGMARIAGETGAYCKLSGLVTEAAADWSVEALRPYADHVLEVFGPARVMWGSDWPVVRLRCEYGDWLAAAEALTEGLSADEKARVFGGTAAEFYRLEG</sequence>
<evidence type="ECO:0000256" key="1">
    <source>
        <dbReference type="ARBA" id="ARBA00038310"/>
    </source>
</evidence>
<dbReference type="AlphaFoldDB" id="A0AAE3T980"/>
<dbReference type="InterPro" id="IPR032466">
    <property type="entry name" value="Metal_Hydrolase"/>
</dbReference>
<protein>
    <submittedName>
        <fullName evidence="3">Amidohydrolase family protein</fullName>
    </submittedName>
</protein>
<dbReference type="InterPro" id="IPR006680">
    <property type="entry name" value="Amidohydro-rel"/>
</dbReference>
<dbReference type="Gene3D" id="3.20.20.140">
    <property type="entry name" value="Metal-dependent hydrolases"/>
    <property type="match status" value="1"/>
</dbReference>